<evidence type="ECO:0000256" key="6">
    <source>
        <dbReference type="ARBA" id="ARBA00022679"/>
    </source>
</evidence>
<dbReference type="InterPro" id="IPR004358">
    <property type="entry name" value="Sig_transdc_His_kin-like_C"/>
</dbReference>
<evidence type="ECO:0000256" key="12">
    <source>
        <dbReference type="ARBA" id="ARBA00023012"/>
    </source>
</evidence>
<dbReference type="Proteomes" id="UP000886817">
    <property type="component" value="Unassembled WGS sequence"/>
</dbReference>
<keyword evidence="13 14" id="KW-0472">Membrane</keyword>
<dbReference type="Gene3D" id="1.10.287.130">
    <property type="match status" value="1"/>
</dbReference>
<dbReference type="InterPro" id="IPR003660">
    <property type="entry name" value="HAMP_dom"/>
</dbReference>
<proteinExistence type="predicted"/>
<keyword evidence="7 14" id="KW-0812">Transmembrane</keyword>
<evidence type="ECO:0000256" key="7">
    <source>
        <dbReference type="ARBA" id="ARBA00022692"/>
    </source>
</evidence>
<dbReference type="SUPFAM" id="SSF47384">
    <property type="entry name" value="Homodimeric domain of signal transducing histidine kinase"/>
    <property type="match status" value="1"/>
</dbReference>
<dbReference type="Pfam" id="PF00512">
    <property type="entry name" value="HisKA"/>
    <property type="match status" value="1"/>
</dbReference>
<gene>
    <name evidence="17" type="ORF">IAA45_10480</name>
</gene>
<keyword evidence="6" id="KW-0808">Transferase</keyword>
<protein>
    <recommendedName>
        <fullName evidence="3">histidine kinase</fullName>
        <ecNumber evidence="3">2.7.13.3</ecNumber>
    </recommendedName>
</protein>
<name>A0A9D1WJ42_9FIRM</name>
<evidence type="ECO:0000256" key="14">
    <source>
        <dbReference type="SAM" id="Phobius"/>
    </source>
</evidence>
<comment type="caution">
    <text evidence="17">The sequence shown here is derived from an EMBL/GenBank/DDBJ whole genome shotgun (WGS) entry which is preliminary data.</text>
</comment>
<dbReference type="EC" id="2.7.13.3" evidence="3"/>
<evidence type="ECO:0000259" key="16">
    <source>
        <dbReference type="PROSITE" id="PS50885"/>
    </source>
</evidence>
<dbReference type="Pfam" id="PF02518">
    <property type="entry name" value="HATPase_c"/>
    <property type="match status" value="1"/>
</dbReference>
<keyword evidence="10" id="KW-0067">ATP-binding</keyword>
<keyword evidence="9 17" id="KW-0418">Kinase</keyword>
<keyword evidence="8" id="KW-0547">Nucleotide-binding</keyword>
<evidence type="ECO:0000256" key="13">
    <source>
        <dbReference type="ARBA" id="ARBA00023136"/>
    </source>
</evidence>
<dbReference type="SUPFAM" id="SSF55874">
    <property type="entry name" value="ATPase domain of HSP90 chaperone/DNA topoisomerase II/histidine kinase"/>
    <property type="match status" value="1"/>
</dbReference>
<keyword evidence="12" id="KW-0902">Two-component regulatory system</keyword>
<dbReference type="GO" id="GO:0000155">
    <property type="term" value="F:phosphorelay sensor kinase activity"/>
    <property type="evidence" value="ECO:0007669"/>
    <property type="project" value="InterPro"/>
</dbReference>
<keyword evidence="5" id="KW-0597">Phosphoprotein</keyword>
<evidence type="ECO:0000313" key="17">
    <source>
        <dbReference type="EMBL" id="HIX60121.1"/>
    </source>
</evidence>
<accession>A0A9D1WJ42</accession>
<keyword evidence="4" id="KW-1003">Cell membrane</keyword>
<evidence type="ECO:0000256" key="2">
    <source>
        <dbReference type="ARBA" id="ARBA00004651"/>
    </source>
</evidence>
<sequence length="470" mass="53100">MKPTLLAKFCAAFLIFGIAGFIFTATVASGWMESQLEHMKGEDLYHAAVNLADNSDIQNTNSYNAESVYTILSTVADFEDSDIWLMNRSAEILMDTSSDIYLEEPVPVSGFDPTAWGTSYYRTGNFYGYFTDSRLSVMAPITEDMTPTGYVVIHYPLTKLYQEREQILSTIYLILLFFLLFSLVFLAIYLKTVHFPLRKITKGVQEFSAGHLDYNIPVHSKDEMGYLAMMLNYMSDQFNKTGEYQRNFISNISHDFRSPLTSIKGYVEAIEDGTIPYEMQGRYLQIVSYEAERLEKLTRSLLTLNDLDVKSRLMDLRTFDINGVIKSTAATFEGTCRDRQISIELILSGEELYVYADMEQIQQVLYNLLDNAVKFSPNDSTITIENTEKGGKILVSVKDQGCGIAKDNLSKIWDRFYKTDVSRGKDRKGTGLGLSIVKEIINAHGQNINVISTQGAGTEFIFTLDKAKEG</sequence>
<dbReference type="InterPro" id="IPR050398">
    <property type="entry name" value="HssS/ArlS-like"/>
</dbReference>
<evidence type="ECO:0000313" key="18">
    <source>
        <dbReference type="Proteomes" id="UP000886817"/>
    </source>
</evidence>
<evidence type="ECO:0000256" key="11">
    <source>
        <dbReference type="ARBA" id="ARBA00022989"/>
    </source>
</evidence>
<reference evidence="17" key="2">
    <citation type="submission" date="2021-04" db="EMBL/GenBank/DDBJ databases">
        <authorList>
            <person name="Gilroy R."/>
        </authorList>
    </citation>
    <scope>NUCLEOTIDE SEQUENCE</scope>
    <source>
        <strain evidence="17">ChiSjej1B19-8411</strain>
    </source>
</reference>
<dbReference type="FunFam" id="3.30.565.10:FF:000006">
    <property type="entry name" value="Sensor histidine kinase WalK"/>
    <property type="match status" value="1"/>
</dbReference>
<comment type="subcellular location">
    <subcellularLocation>
        <location evidence="2">Cell membrane</location>
        <topology evidence="2">Multi-pass membrane protein</topology>
    </subcellularLocation>
</comment>
<comment type="catalytic activity">
    <reaction evidence="1">
        <text>ATP + protein L-histidine = ADP + protein N-phospho-L-histidine.</text>
        <dbReference type="EC" id="2.7.13.3"/>
    </reaction>
</comment>
<keyword evidence="11 14" id="KW-1133">Transmembrane helix</keyword>
<dbReference type="Pfam" id="PF00672">
    <property type="entry name" value="HAMP"/>
    <property type="match status" value="1"/>
</dbReference>
<evidence type="ECO:0000256" key="5">
    <source>
        <dbReference type="ARBA" id="ARBA00022553"/>
    </source>
</evidence>
<evidence type="ECO:0000256" key="4">
    <source>
        <dbReference type="ARBA" id="ARBA00022475"/>
    </source>
</evidence>
<evidence type="ECO:0000256" key="9">
    <source>
        <dbReference type="ARBA" id="ARBA00022777"/>
    </source>
</evidence>
<dbReference type="InterPro" id="IPR036890">
    <property type="entry name" value="HATPase_C_sf"/>
</dbReference>
<dbReference type="PROSITE" id="PS50885">
    <property type="entry name" value="HAMP"/>
    <property type="match status" value="1"/>
</dbReference>
<dbReference type="AlphaFoldDB" id="A0A9D1WJ42"/>
<dbReference type="SMART" id="SM00387">
    <property type="entry name" value="HATPase_c"/>
    <property type="match status" value="1"/>
</dbReference>
<feature type="transmembrane region" description="Helical" evidence="14">
    <location>
        <begin position="167"/>
        <end position="190"/>
    </location>
</feature>
<dbReference type="GO" id="GO:0005886">
    <property type="term" value="C:plasma membrane"/>
    <property type="evidence" value="ECO:0007669"/>
    <property type="project" value="UniProtKB-SubCell"/>
</dbReference>
<evidence type="ECO:0000256" key="1">
    <source>
        <dbReference type="ARBA" id="ARBA00000085"/>
    </source>
</evidence>
<dbReference type="GO" id="GO:0005524">
    <property type="term" value="F:ATP binding"/>
    <property type="evidence" value="ECO:0007669"/>
    <property type="project" value="UniProtKB-KW"/>
</dbReference>
<dbReference type="PANTHER" id="PTHR45528">
    <property type="entry name" value="SENSOR HISTIDINE KINASE CPXA"/>
    <property type="match status" value="1"/>
</dbReference>
<dbReference type="PANTHER" id="PTHR45528:SF1">
    <property type="entry name" value="SENSOR HISTIDINE KINASE CPXA"/>
    <property type="match status" value="1"/>
</dbReference>
<dbReference type="CDD" id="cd06225">
    <property type="entry name" value="HAMP"/>
    <property type="match status" value="1"/>
</dbReference>
<dbReference type="Gene3D" id="3.30.565.10">
    <property type="entry name" value="Histidine kinase-like ATPase, C-terminal domain"/>
    <property type="match status" value="1"/>
</dbReference>
<dbReference type="InterPro" id="IPR003661">
    <property type="entry name" value="HisK_dim/P_dom"/>
</dbReference>
<dbReference type="InterPro" id="IPR005467">
    <property type="entry name" value="His_kinase_dom"/>
</dbReference>
<evidence type="ECO:0000256" key="3">
    <source>
        <dbReference type="ARBA" id="ARBA00012438"/>
    </source>
</evidence>
<dbReference type="Gene3D" id="6.10.340.10">
    <property type="match status" value="1"/>
</dbReference>
<reference evidence="17" key="1">
    <citation type="journal article" date="2021" name="PeerJ">
        <title>Extensive microbial diversity within the chicken gut microbiome revealed by metagenomics and culture.</title>
        <authorList>
            <person name="Gilroy R."/>
            <person name="Ravi A."/>
            <person name="Getino M."/>
            <person name="Pursley I."/>
            <person name="Horton D.L."/>
            <person name="Alikhan N.F."/>
            <person name="Baker D."/>
            <person name="Gharbi K."/>
            <person name="Hall N."/>
            <person name="Watson M."/>
            <person name="Adriaenssens E.M."/>
            <person name="Foster-Nyarko E."/>
            <person name="Jarju S."/>
            <person name="Secka A."/>
            <person name="Antonio M."/>
            <person name="Oren A."/>
            <person name="Chaudhuri R.R."/>
            <person name="La Ragione R."/>
            <person name="Hildebrand F."/>
            <person name="Pallen M.J."/>
        </authorList>
    </citation>
    <scope>NUCLEOTIDE SEQUENCE</scope>
    <source>
        <strain evidence="17">ChiSjej1B19-8411</strain>
    </source>
</reference>
<evidence type="ECO:0000256" key="10">
    <source>
        <dbReference type="ARBA" id="ARBA00022840"/>
    </source>
</evidence>
<dbReference type="CDD" id="cd00082">
    <property type="entry name" value="HisKA"/>
    <property type="match status" value="1"/>
</dbReference>
<dbReference type="EMBL" id="DXEX01000225">
    <property type="protein sequence ID" value="HIX60121.1"/>
    <property type="molecule type" value="Genomic_DNA"/>
</dbReference>
<organism evidence="17 18">
    <name type="scientific">Candidatus Blautia gallistercoris</name>
    <dbReference type="NCBI Taxonomy" id="2838490"/>
    <lineage>
        <taxon>Bacteria</taxon>
        <taxon>Bacillati</taxon>
        <taxon>Bacillota</taxon>
        <taxon>Clostridia</taxon>
        <taxon>Lachnospirales</taxon>
        <taxon>Lachnospiraceae</taxon>
        <taxon>Blautia</taxon>
    </lineage>
</organism>
<evidence type="ECO:0000259" key="15">
    <source>
        <dbReference type="PROSITE" id="PS50109"/>
    </source>
</evidence>
<evidence type="ECO:0000256" key="8">
    <source>
        <dbReference type="ARBA" id="ARBA00022741"/>
    </source>
</evidence>
<dbReference type="SUPFAM" id="SSF158472">
    <property type="entry name" value="HAMP domain-like"/>
    <property type="match status" value="1"/>
</dbReference>
<dbReference type="PRINTS" id="PR00344">
    <property type="entry name" value="BCTRLSENSOR"/>
</dbReference>
<dbReference type="InterPro" id="IPR036097">
    <property type="entry name" value="HisK_dim/P_sf"/>
</dbReference>
<dbReference type="PROSITE" id="PS50109">
    <property type="entry name" value="HIS_KIN"/>
    <property type="match status" value="1"/>
</dbReference>
<dbReference type="InterPro" id="IPR003594">
    <property type="entry name" value="HATPase_dom"/>
</dbReference>
<feature type="domain" description="Histidine kinase" evidence="15">
    <location>
        <begin position="251"/>
        <end position="468"/>
    </location>
</feature>
<dbReference type="SMART" id="SM00388">
    <property type="entry name" value="HisKA"/>
    <property type="match status" value="1"/>
</dbReference>
<feature type="domain" description="HAMP" evidence="16">
    <location>
        <begin position="191"/>
        <end position="243"/>
    </location>
</feature>
<feature type="transmembrane region" description="Helical" evidence="14">
    <location>
        <begin position="6"/>
        <end position="31"/>
    </location>
</feature>